<organism evidence="1 2">
    <name type="scientific">Ancylostoma ceylanicum</name>
    <dbReference type="NCBI Taxonomy" id="53326"/>
    <lineage>
        <taxon>Eukaryota</taxon>
        <taxon>Metazoa</taxon>
        <taxon>Ecdysozoa</taxon>
        <taxon>Nematoda</taxon>
        <taxon>Chromadorea</taxon>
        <taxon>Rhabditida</taxon>
        <taxon>Rhabditina</taxon>
        <taxon>Rhabditomorpha</taxon>
        <taxon>Strongyloidea</taxon>
        <taxon>Ancylostomatidae</taxon>
        <taxon>Ancylostomatinae</taxon>
        <taxon>Ancylostoma</taxon>
    </lineage>
</organism>
<name>A0A0D6LMU0_9BILA</name>
<evidence type="ECO:0000313" key="1">
    <source>
        <dbReference type="EMBL" id="EPB73390.1"/>
    </source>
</evidence>
<keyword evidence="2" id="KW-1185">Reference proteome</keyword>
<dbReference type="AlphaFoldDB" id="A0A0D6LMU0"/>
<reference evidence="1 2" key="1">
    <citation type="submission" date="2013-05" db="EMBL/GenBank/DDBJ databases">
        <title>Draft genome of the parasitic nematode Anyclostoma ceylanicum.</title>
        <authorList>
            <person name="Mitreva M."/>
        </authorList>
    </citation>
    <scope>NUCLEOTIDE SEQUENCE [LARGE SCALE GENOMIC DNA]</scope>
</reference>
<proteinExistence type="predicted"/>
<gene>
    <name evidence="1" type="ORF">ANCCEY_07550</name>
</gene>
<dbReference type="Proteomes" id="UP000054495">
    <property type="component" value="Unassembled WGS sequence"/>
</dbReference>
<evidence type="ECO:0000313" key="2">
    <source>
        <dbReference type="Proteomes" id="UP000054495"/>
    </source>
</evidence>
<dbReference type="EMBL" id="KE124992">
    <property type="protein sequence ID" value="EPB73390.1"/>
    <property type="molecule type" value="Genomic_DNA"/>
</dbReference>
<sequence>MGVRVDCRVLHHLRFANDIVYRQVLTQHLKRWLTRFEDFGRSSHEHFDRANICRAALASYSSETYADRLRRRVWKDRSPNESDEYDVQEERMGPGCLILAQRNDHIRTHQLRREVNMMNDLAPELGRRKARMNGMKPTIITLCILICSSAWALPKKEKNCYAVASKNFMACEDDSLGTHTFNKTAGKCVPCCNCFGSNSFKTKQECESFCK</sequence>
<accession>A0A0D6LMU0</accession>
<protein>
    <submittedName>
        <fullName evidence="1">Uncharacterized protein</fullName>
    </submittedName>
</protein>